<dbReference type="InterPro" id="IPR036852">
    <property type="entry name" value="Peptidase_S8/S53_dom_sf"/>
</dbReference>
<name>A0A8T9BWS7_9HELO</name>
<comment type="cofactor">
    <cofactor evidence="2">
        <name>Ca(2+)</name>
        <dbReference type="ChEBI" id="CHEBI:29108"/>
    </cofactor>
</comment>
<dbReference type="SUPFAM" id="SSF52743">
    <property type="entry name" value="Subtilisin-like"/>
    <property type="match status" value="1"/>
</dbReference>
<dbReference type="Pfam" id="PF09286">
    <property type="entry name" value="Pro-kuma_activ"/>
    <property type="match status" value="1"/>
</dbReference>
<keyword evidence="7 16" id="KW-0645">Protease</keyword>
<keyword evidence="13" id="KW-0843">Virulence</keyword>
<keyword evidence="9 17" id="KW-0732">Signal</keyword>
<reference evidence="19 20" key="1">
    <citation type="submission" date="2018-05" db="EMBL/GenBank/DDBJ databases">
        <title>Genome sequencing and assembly of the regulated plant pathogen Lachnellula willkommii and related sister species for the development of diagnostic species identification markers.</title>
        <authorList>
            <person name="Giroux E."/>
            <person name="Bilodeau G."/>
        </authorList>
    </citation>
    <scope>NUCLEOTIDE SEQUENCE [LARGE SCALE GENOMIC DNA]</scope>
    <source>
        <strain evidence="19 20">CBS 268.59</strain>
    </source>
</reference>
<dbReference type="GO" id="GO:0046872">
    <property type="term" value="F:metal ion binding"/>
    <property type="evidence" value="ECO:0007669"/>
    <property type="project" value="UniProtKB-KW"/>
</dbReference>
<keyword evidence="11 16" id="KW-0720">Serine protease</keyword>
<dbReference type="Pfam" id="PF00082">
    <property type="entry name" value="Peptidase_S8"/>
    <property type="match status" value="1"/>
</dbReference>
<keyword evidence="12" id="KW-0106">Calcium</keyword>
<comment type="subcellular location">
    <subcellularLocation>
        <location evidence="4">Secreted</location>
        <location evidence="4">Extracellular space</location>
    </subcellularLocation>
</comment>
<feature type="signal peptide" evidence="17">
    <location>
        <begin position="1"/>
        <end position="18"/>
    </location>
</feature>
<feature type="non-terminal residue" evidence="19">
    <location>
        <position position="579"/>
    </location>
</feature>
<evidence type="ECO:0000256" key="11">
    <source>
        <dbReference type="ARBA" id="ARBA00022825"/>
    </source>
</evidence>
<dbReference type="SMART" id="SM00944">
    <property type="entry name" value="Pro-kuma_activ"/>
    <property type="match status" value="1"/>
</dbReference>
<evidence type="ECO:0000256" key="6">
    <source>
        <dbReference type="ARBA" id="ARBA00022525"/>
    </source>
</evidence>
<comment type="caution">
    <text evidence="16">Lacks conserved residue(s) required for the propagation of feature annotation.</text>
</comment>
<keyword evidence="6" id="KW-0964">Secreted</keyword>
<evidence type="ECO:0000259" key="18">
    <source>
        <dbReference type="PROSITE" id="PS51695"/>
    </source>
</evidence>
<dbReference type="InterPro" id="IPR023828">
    <property type="entry name" value="Peptidase_S8_Ser-AS"/>
</dbReference>
<feature type="active site" description="Charge relay system" evidence="16">
    <location>
        <position position="320"/>
    </location>
</feature>
<comment type="catalytic activity">
    <reaction evidence="1">
        <text>Release of an N-terminal tripeptide from a polypeptide.</text>
        <dbReference type="EC" id="3.4.14.10"/>
    </reaction>
</comment>
<comment type="function">
    <text evidence="3">Secreted tripeptidyl-peptidase which degrades proteins at acidic pHs and is involved in virulence.</text>
</comment>
<evidence type="ECO:0000313" key="19">
    <source>
        <dbReference type="EMBL" id="TVY57900.1"/>
    </source>
</evidence>
<feature type="active site" description="Charge relay system" evidence="16">
    <location>
        <position position="324"/>
    </location>
</feature>
<dbReference type="InterPro" id="IPR050819">
    <property type="entry name" value="Tripeptidyl-peptidase_I"/>
</dbReference>
<feature type="domain" description="Peptidase S53" evidence="18">
    <location>
        <begin position="235"/>
        <end position="579"/>
    </location>
</feature>
<evidence type="ECO:0000256" key="1">
    <source>
        <dbReference type="ARBA" id="ARBA00001910"/>
    </source>
</evidence>
<dbReference type="SUPFAM" id="SSF54897">
    <property type="entry name" value="Protease propeptides/inhibitors"/>
    <property type="match status" value="1"/>
</dbReference>
<keyword evidence="10 16" id="KW-0378">Hydrolase</keyword>
<evidence type="ECO:0000256" key="15">
    <source>
        <dbReference type="ARBA" id="ARBA00023180"/>
    </source>
</evidence>
<keyword evidence="14" id="KW-0865">Zymogen</keyword>
<protein>
    <recommendedName>
        <fullName evidence="5">tripeptidyl-peptidase II</fullName>
        <ecNumber evidence="5">3.4.14.10</ecNumber>
    </recommendedName>
</protein>
<evidence type="ECO:0000256" key="7">
    <source>
        <dbReference type="ARBA" id="ARBA00022670"/>
    </source>
</evidence>
<dbReference type="AlphaFoldDB" id="A0A8T9BWS7"/>
<dbReference type="GO" id="GO:0005576">
    <property type="term" value="C:extracellular region"/>
    <property type="evidence" value="ECO:0007669"/>
    <property type="project" value="UniProtKB-SubCell"/>
</dbReference>
<dbReference type="PROSITE" id="PS00138">
    <property type="entry name" value="SUBTILASE_SER"/>
    <property type="match status" value="1"/>
</dbReference>
<evidence type="ECO:0000256" key="8">
    <source>
        <dbReference type="ARBA" id="ARBA00022723"/>
    </source>
</evidence>
<dbReference type="GO" id="GO:0006508">
    <property type="term" value="P:proteolysis"/>
    <property type="evidence" value="ECO:0007669"/>
    <property type="project" value="UniProtKB-KW"/>
</dbReference>
<evidence type="ECO:0000256" key="9">
    <source>
        <dbReference type="ARBA" id="ARBA00022729"/>
    </source>
</evidence>
<dbReference type="EC" id="3.4.14.10" evidence="5"/>
<dbReference type="PROSITE" id="PS51695">
    <property type="entry name" value="SEDOLISIN"/>
    <property type="match status" value="1"/>
</dbReference>
<dbReference type="GO" id="GO:0004252">
    <property type="term" value="F:serine-type endopeptidase activity"/>
    <property type="evidence" value="ECO:0007669"/>
    <property type="project" value="UniProtKB-UniRule"/>
</dbReference>
<sequence>MMLPFFILAFLLAGLVSSSSSRAHSPYAVKEVHYPPNKWSNLGPAPRDHVINLQIGLKQSRFDELVRRILEGEYLSNKHVLRLTIPVSDPDHSRYGQHLSISEVNDLVKPSDEALELVHDWLLEHHIDVSQLQYSSAKDWLSVSLPVHAVESLLDTQYSVFGHEDGDYLVRTPQWSIPQHLHEYINVIQPTNSFFRIKRQAGILKPVDHWNPVRPLSPTHQTRRNSPADVCNTSAVTPGCLRTLYGTINYIPKAAGTNKIGLNDFLGESNNRSDTRLFLERYRPGAVNASYEFEVVVIADGNDEQTQETPAELAAGKDMEGNLDVQTILGIAFPTPLTAYTTGGSPSFIPDLATPTDTNEPYLTWLNYILANSTLPQVISTSYADDEQSVPYSYAKSLCDGFAQLGARGITLFFGSGDSGVGRADTCYTNDGHNTPSFLAQFPSSCPYITAVGATKGIPEVVASDNNGFVSGGGFSKYFPMPDYQIPTVPNYITSLGNQFDGLYNKSGRGYPDIAAQGYRYLTIWNGTTRSLDGTSASTPTAAAIFALVNDALIAAGRPPMGWLNPWLYRGGWKVFRDV</sequence>
<dbReference type="InterPro" id="IPR000209">
    <property type="entry name" value="Peptidase_S8/S53_dom"/>
</dbReference>
<comment type="caution">
    <text evidence="19">The sequence shown here is derived from an EMBL/GenBank/DDBJ whole genome shotgun (WGS) entry which is preliminary data.</text>
</comment>
<evidence type="ECO:0000256" key="2">
    <source>
        <dbReference type="ARBA" id="ARBA00001913"/>
    </source>
</evidence>
<evidence type="ECO:0000256" key="14">
    <source>
        <dbReference type="ARBA" id="ARBA00023145"/>
    </source>
</evidence>
<evidence type="ECO:0000256" key="4">
    <source>
        <dbReference type="ARBA" id="ARBA00004239"/>
    </source>
</evidence>
<evidence type="ECO:0000256" key="12">
    <source>
        <dbReference type="ARBA" id="ARBA00022837"/>
    </source>
</evidence>
<dbReference type="FunFam" id="3.40.50.200:FF:000015">
    <property type="entry name" value="Tripeptidyl peptidase A"/>
    <property type="match status" value="1"/>
</dbReference>
<accession>A0A8T9BWS7</accession>
<evidence type="ECO:0000313" key="20">
    <source>
        <dbReference type="Proteomes" id="UP000469558"/>
    </source>
</evidence>
<dbReference type="InterPro" id="IPR030400">
    <property type="entry name" value="Sedolisin_dom"/>
</dbReference>
<feature type="chain" id="PRO_5035817135" description="tripeptidyl-peptidase II" evidence="17">
    <location>
        <begin position="19"/>
        <end position="579"/>
    </location>
</feature>
<feature type="active site" description="Charge relay system" evidence="16">
    <location>
        <position position="536"/>
    </location>
</feature>
<evidence type="ECO:0000256" key="17">
    <source>
        <dbReference type="SAM" id="SignalP"/>
    </source>
</evidence>
<gene>
    <name evidence="19" type="primary">sed3_1</name>
    <name evidence="19" type="ORF">LSUE1_G009353</name>
</gene>
<dbReference type="OrthoDB" id="409122at2759"/>
<dbReference type="Proteomes" id="UP000469558">
    <property type="component" value="Unassembled WGS sequence"/>
</dbReference>
<keyword evidence="8" id="KW-0479">Metal-binding</keyword>
<organism evidence="19 20">
    <name type="scientific">Lachnellula suecica</name>
    <dbReference type="NCBI Taxonomy" id="602035"/>
    <lineage>
        <taxon>Eukaryota</taxon>
        <taxon>Fungi</taxon>
        <taxon>Dikarya</taxon>
        <taxon>Ascomycota</taxon>
        <taxon>Pezizomycotina</taxon>
        <taxon>Leotiomycetes</taxon>
        <taxon>Helotiales</taxon>
        <taxon>Lachnaceae</taxon>
        <taxon>Lachnellula</taxon>
    </lineage>
</organism>
<dbReference type="CDD" id="cd11377">
    <property type="entry name" value="Pro-peptidase_S53"/>
    <property type="match status" value="1"/>
</dbReference>
<evidence type="ECO:0000256" key="13">
    <source>
        <dbReference type="ARBA" id="ARBA00023026"/>
    </source>
</evidence>
<dbReference type="PANTHER" id="PTHR14218">
    <property type="entry name" value="PROTEASE S8 TRIPEPTIDYL PEPTIDASE I CLN2"/>
    <property type="match status" value="1"/>
</dbReference>
<dbReference type="EMBL" id="QGMK01002528">
    <property type="protein sequence ID" value="TVY57900.1"/>
    <property type="molecule type" value="Genomic_DNA"/>
</dbReference>
<dbReference type="PANTHER" id="PTHR14218:SF39">
    <property type="entry name" value="PEPTIDASE S53 DOMAIN-CONTAINING PROTEIN"/>
    <property type="match status" value="1"/>
</dbReference>
<proteinExistence type="predicted"/>
<dbReference type="GO" id="GO:0008240">
    <property type="term" value="F:tripeptidyl-peptidase activity"/>
    <property type="evidence" value="ECO:0007669"/>
    <property type="project" value="UniProtKB-EC"/>
</dbReference>
<keyword evidence="20" id="KW-1185">Reference proteome</keyword>
<dbReference type="CDD" id="cd04056">
    <property type="entry name" value="Peptidases_S53"/>
    <property type="match status" value="1"/>
</dbReference>
<evidence type="ECO:0000256" key="16">
    <source>
        <dbReference type="PROSITE-ProRule" id="PRU01032"/>
    </source>
</evidence>
<evidence type="ECO:0000256" key="3">
    <source>
        <dbReference type="ARBA" id="ARBA00002451"/>
    </source>
</evidence>
<keyword evidence="15" id="KW-0325">Glycoprotein</keyword>
<evidence type="ECO:0000256" key="5">
    <source>
        <dbReference type="ARBA" id="ARBA00012462"/>
    </source>
</evidence>
<dbReference type="InterPro" id="IPR015366">
    <property type="entry name" value="S53_propep"/>
</dbReference>
<evidence type="ECO:0000256" key="10">
    <source>
        <dbReference type="ARBA" id="ARBA00022801"/>
    </source>
</evidence>
<dbReference type="Gene3D" id="3.40.50.200">
    <property type="entry name" value="Peptidase S8/S53 domain"/>
    <property type="match status" value="1"/>
</dbReference>